<dbReference type="SUPFAM" id="SSF48695">
    <property type="entry name" value="Multiheme cytochromes"/>
    <property type="match status" value="1"/>
</dbReference>
<reference evidence="2" key="1">
    <citation type="submission" date="2021-03" db="EMBL/GenBank/DDBJ databases">
        <authorList>
            <person name="Wang G."/>
        </authorList>
    </citation>
    <scope>NUCLEOTIDE SEQUENCE</scope>
    <source>
        <strain evidence="2">KCTC 12899</strain>
    </source>
</reference>
<proteinExistence type="predicted"/>
<sequence>MLRATICLLLTAPLAAQVDYDILYLRAPRKGDAENTVWPEVFHPARMEAGMDLMLRRADGSEEVLIDAGNGAVLDHVLSFDAKTVYYAFFPDLSSNQLNTQRKRLPRQGADLYKMDLATREITRLTFGEWTPNQAAGNWATNPLGDGDGTNYLGYGILNLSPCPLPDGRIMFTTNRNGFLPNKSYTQTCMQLYVMDDDGHNVEQVGHLNLGSALHPTVLMDGRVMFSSYEAQGLRDQRIWGLWSIWPDGRNWEPLKSAMTAPQVFHFQTQLSDGRIAVIDYYNLNNNGFGTLLAFPANPGVVPAFGSPDASDPSNPPILSGRHGNGNPYIKRYPFSPAGLETLTPFTHSRDSAAGLEDLENPDSMRVGKVTHPSAAPDGVLLVWTPGPANDLNRPTRVPYYDGGLYLLPNNETADSHLDLVQIKNDPNYNEMWPKPVVPYRAIYGIDKPARKPWLPNEGGEYEELPAGTPFGIVGTAGFYNRNTTPGRGDARFNGLDPFNTSQNGASPNWTSQGADAGLYTNADIWAVRILSMEPTSHRSYGPDGGCCGGQYNFTNHANERLRILGEIPLRKEDGQGNPLLDGDGNPDTSFLAKIPADVPYTFQTLDRNRMVLNMSQTWHQSRPGEARVDCGGCHAHAEQPTDFNLTAAAQPTYNVIDLVQQTPVLTKTAAGEPALTTHQTGAVDVEYYRDIKPILMRSCAPCHTGDGAPASLVLDDETIVDRQENTYNRLARDSGATYGIPPVITNGTWRQTNASRYIRKFQSRRSLLVWKIFGERLDGWTNEDHPTESVPGNAATLPEGAHPNHADLDFTGTIMPPPNARHPITNEPIPALSEDEKMMFATWIDLGCPANAPPGTEGNRTNLGWFLDDLRPTLTVSQPRAGAQFEPLTQIRFGAFDYYSGLADGGFTVTADFAVNGIPAGTDLADQFVQSGDHIWTLRLQQPLLELASGNLTVTARDQAGNITTVKRRFQVTSSWVNLFPLELWRRDPLTDNRYDQNNNGAIEVLDLVAFGNDQRR</sequence>
<comment type="caution">
    <text evidence="2">The sequence shown here is derived from an EMBL/GenBank/DDBJ whole genome shotgun (WGS) entry which is preliminary data.</text>
</comment>
<feature type="domain" description="Hydrazine synthase alpha subunit middle" evidence="1">
    <location>
        <begin position="586"/>
        <end position="635"/>
    </location>
</feature>
<gene>
    <name evidence="2" type="ORF">J3U88_27940</name>
</gene>
<dbReference type="EMBL" id="JAFREP010000034">
    <property type="protein sequence ID" value="MBO1322336.1"/>
    <property type="molecule type" value="Genomic_DNA"/>
</dbReference>
<dbReference type="InterPro" id="IPR036280">
    <property type="entry name" value="Multihaem_cyt_sf"/>
</dbReference>
<dbReference type="AlphaFoldDB" id="A0A8J7QB76"/>
<dbReference type="Gene3D" id="2.120.10.30">
    <property type="entry name" value="TolB, C-terminal domain"/>
    <property type="match status" value="1"/>
</dbReference>
<dbReference type="InterPro" id="IPR040698">
    <property type="entry name" value="HZS_alpha_mid"/>
</dbReference>
<organism evidence="2 3">
    <name type="scientific">Acanthopleuribacter pedis</name>
    <dbReference type="NCBI Taxonomy" id="442870"/>
    <lineage>
        <taxon>Bacteria</taxon>
        <taxon>Pseudomonadati</taxon>
        <taxon>Acidobacteriota</taxon>
        <taxon>Holophagae</taxon>
        <taxon>Acanthopleuribacterales</taxon>
        <taxon>Acanthopleuribacteraceae</taxon>
        <taxon>Acanthopleuribacter</taxon>
    </lineage>
</organism>
<accession>A0A8J7QB76</accession>
<protein>
    <recommendedName>
        <fullName evidence="1">Hydrazine synthase alpha subunit middle domain-containing protein</fullName>
    </recommendedName>
</protein>
<keyword evidence="3" id="KW-1185">Reference proteome</keyword>
<dbReference type="InterPro" id="IPR011042">
    <property type="entry name" value="6-blade_b-propeller_TolB-like"/>
</dbReference>
<dbReference type="Proteomes" id="UP000664417">
    <property type="component" value="Unassembled WGS sequence"/>
</dbReference>
<evidence type="ECO:0000313" key="2">
    <source>
        <dbReference type="EMBL" id="MBO1322336.1"/>
    </source>
</evidence>
<dbReference type="SUPFAM" id="SSF82171">
    <property type="entry name" value="DPP6 N-terminal domain-like"/>
    <property type="match status" value="1"/>
</dbReference>
<name>A0A8J7QB76_9BACT</name>
<evidence type="ECO:0000259" key="1">
    <source>
        <dbReference type="Pfam" id="PF18582"/>
    </source>
</evidence>
<dbReference type="RefSeq" id="WP_207862309.1">
    <property type="nucleotide sequence ID" value="NZ_JAFREP010000034.1"/>
</dbReference>
<evidence type="ECO:0000313" key="3">
    <source>
        <dbReference type="Proteomes" id="UP000664417"/>
    </source>
</evidence>
<dbReference type="Pfam" id="PF18582">
    <property type="entry name" value="HZS_alpha"/>
    <property type="match status" value="1"/>
</dbReference>